<dbReference type="GO" id="GO:0016787">
    <property type="term" value="F:hydrolase activity"/>
    <property type="evidence" value="ECO:0007669"/>
    <property type="project" value="UniProtKB-KW"/>
</dbReference>
<dbReference type="PANTHER" id="PTHR37984">
    <property type="entry name" value="PROTEIN CBG26694"/>
    <property type="match status" value="1"/>
</dbReference>
<name>A0A8B6EC92_MYTGA</name>
<evidence type="ECO:0000313" key="9">
    <source>
        <dbReference type="EMBL" id="VDI31954.1"/>
    </source>
</evidence>
<feature type="compositionally biased region" description="Low complexity" evidence="7">
    <location>
        <begin position="517"/>
        <end position="539"/>
    </location>
</feature>
<dbReference type="EMBL" id="UYJE01004851">
    <property type="protein sequence ID" value="VDI31954.1"/>
    <property type="molecule type" value="Genomic_DNA"/>
</dbReference>
<protein>
    <recommendedName>
        <fullName evidence="8">MAM domain-containing protein</fullName>
    </recommendedName>
</protein>
<dbReference type="SMART" id="SM00137">
    <property type="entry name" value="MAM"/>
    <property type="match status" value="1"/>
</dbReference>
<feature type="region of interest" description="Disordered" evidence="7">
    <location>
        <begin position="515"/>
        <end position="550"/>
    </location>
</feature>
<dbReference type="OrthoDB" id="6133941at2759"/>
<proteinExistence type="predicted"/>
<evidence type="ECO:0000259" key="8">
    <source>
        <dbReference type="PROSITE" id="PS50060"/>
    </source>
</evidence>
<accession>A0A8B6EC92</accession>
<dbReference type="Pfam" id="PF00629">
    <property type="entry name" value="MAM"/>
    <property type="match status" value="1"/>
</dbReference>
<dbReference type="InterPro" id="IPR041373">
    <property type="entry name" value="RT_RNaseH"/>
</dbReference>
<dbReference type="PROSITE" id="PS50060">
    <property type="entry name" value="MAM_2"/>
    <property type="match status" value="1"/>
</dbReference>
<dbReference type="SUPFAM" id="SSF56672">
    <property type="entry name" value="DNA/RNA polymerases"/>
    <property type="match status" value="1"/>
</dbReference>
<evidence type="ECO:0000256" key="4">
    <source>
        <dbReference type="ARBA" id="ARBA00022759"/>
    </source>
</evidence>
<reference evidence="9" key="1">
    <citation type="submission" date="2018-11" db="EMBL/GenBank/DDBJ databases">
        <authorList>
            <person name="Alioto T."/>
            <person name="Alioto T."/>
        </authorList>
    </citation>
    <scope>NUCLEOTIDE SEQUENCE</scope>
</reference>
<gene>
    <name evidence="9" type="ORF">MGAL_10B050811</name>
</gene>
<dbReference type="AlphaFoldDB" id="A0A8B6EC92"/>
<keyword evidence="10" id="KW-1185">Reference proteome</keyword>
<evidence type="ECO:0000313" key="10">
    <source>
        <dbReference type="Proteomes" id="UP000596742"/>
    </source>
</evidence>
<evidence type="ECO:0000256" key="2">
    <source>
        <dbReference type="ARBA" id="ARBA00022695"/>
    </source>
</evidence>
<keyword evidence="1" id="KW-0808">Transferase</keyword>
<organism evidence="9 10">
    <name type="scientific">Mytilus galloprovincialis</name>
    <name type="common">Mediterranean mussel</name>
    <dbReference type="NCBI Taxonomy" id="29158"/>
    <lineage>
        <taxon>Eukaryota</taxon>
        <taxon>Metazoa</taxon>
        <taxon>Spiralia</taxon>
        <taxon>Lophotrochozoa</taxon>
        <taxon>Mollusca</taxon>
        <taxon>Bivalvia</taxon>
        <taxon>Autobranchia</taxon>
        <taxon>Pteriomorphia</taxon>
        <taxon>Mytilida</taxon>
        <taxon>Mytiloidea</taxon>
        <taxon>Mytilidae</taxon>
        <taxon>Mytilinae</taxon>
        <taxon>Mytilus</taxon>
    </lineage>
</organism>
<keyword evidence="6" id="KW-0695">RNA-directed DNA polymerase</keyword>
<dbReference type="PANTHER" id="PTHR37984:SF9">
    <property type="entry name" value="INTEGRASE CATALYTIC DOMAIN-CONTAINING PROTEIN"/>
    <property type="match status" value="1"/>
</dbReference>
<sequence>MADKMLPFRQLLKPGTPFFWDEHINKLFQESKAAIISEIEESVRIFDKSKPTCLATDWSKTGIGFWLFQKHCSCKGSEPFCCCNTGWRITLVGSRLTHPAKSRYAPVEGEVLAVVDALDKAMYFVLGCDDLIIAVDHKPLLKIFIDRSLEDISNSRLRNLKEKTLRYRFRMIHIPGVKHAADGVSRHPTGDPEKLILLDDIAAIKNSTMSLPPVTSFLSDIHHTDSESDATKIDNSVFILAISSLDSLAVISVTWDRVRTATASDDNMNEPINLIESGTPEFRHEFPPQLREYFQFREHLYTIDGVIIYKDGQNHHSPSFRDEVLSALHAAHQGVTAMISRAESSVFFARETLDAREEVLRNRHIKQGERLSEHAKRLPQLATGDCMRIKNQIGHYPLKWDKTGIIIEVRHFDQYAVKVNGSGRVTLRNRNFLRKYVPVKGIKTTKTIQDDLCYKNIPVPSSFDTKQVLQPTSDTLMRAKTSHSGNAQDNFFIQSPRVENTHPERRRLEFTETPLENQGTQPTTNTPPLIITPTELTPQRKSSRASRPSAWHSDYSVSGSCMYLDSAGATKGDIAYTKSSSMKVNRKSCLTFWYHMFGEDMGRLNVTLNTNHIWSEYGDKGDKWNIATIDIDPQDNFSFQFVGIYGSGGACDIAIDDILLLPGSCSGLSDHKNVCVDLDDVPPEKTYCPRGYLDFTNSSLIFEPEKTDLYCSEIYHQTKTRLRTDCRNRNDSQKCVIDLSTDKRSHPECFQLNELQILYTCEEFEDETTTFSTDSKSREASSS</sequence>
<keyword evidence="5" id="KW-0378">Hydrolase</keyword>
<evidence type="ECO:0000256" key="5">
    <source>
        <dbReference type="ARBA" id="ARBA00022801"/>
    </source>
</evidence>
<dbReference type="Pfam" id="PF17917">
    <property type="entry name" value="RT_RNaseH"/>
    <property type="match status" value="1"/>
</dbReference>
<evidence type="ECO:0000256" key="1">
    <source>
        <dbReference type="ARBA" id="ARBA00022679"/>
    </source>
</evidence>
<evidence type="ECO:0000256" key="3">
    <source>
        <dbReference type="ARBA" id="ARBA00022722"/>
    </source>
</evidence>
<evidence type="ECO:0000256" key="7">
    <source>
        <dbReference type="SAM" id="MobiDB-lite"/>
    </source>
</evidence>
<dbReference type="InterPro" id="IPR043502">
    <property type="entry name" value="DNA/RNA_pol_sf"/>
</dbReference>
<dbReference type="Gene3D" id="2.60.120.200">
    <property type="match status" value="1"/>
</dbReference>
<dbReference type="InterPro" id="IPR013320">
    <property type="entry name" value="ConA-like_dom_sf"/>
</dbReference>
<feature type="domain" description="MAM" evidence="8">
    <location>
        <begin position="539"/>
        <end position="667"/>
    </location>
</feature>
<dbReference type="Proteomes" id="UP000596742">
    <property type="component" value="Unassembled WGS sequence"/>
</dbReference>
<evidence type="ECO:0000256" key="6">
    <source>
        <dbReference type="ARBA" id="ARBA00022918"/>
    </source>
</evidence>
<dbReference type="CDD" id="cd06263">
    <property type="entry name" value="MAM"/>
    <property type="match status" value="1"/>
</dbReference>
<keyword evidence="3" id="KW-0540">Nuclease</keyword>
<dbReference type="InterPro" id="IPR000998">
    <property type="entry name" value="MAM_dom"/>
</dbReference>
<keyword evidence="2" id="KW-0548">Nucleotidyltransferase</keyword>
<dbReference type="GO" id="GO:0003964">
    <property type="term" value="F:RNA-directed DNA polymerase activity"/>
    <property type="evidence" value="ECO:0007669"/>
    <property type="project" value="UniProtKB-KW"/>
</dbReference>
<feature type="non-terminal residue" evidence="9">
    <location>
        <position position="1"/>
    </location>
</feature>
<dbReference type="GO" id="GO:0004519">
    <property type="term" value="F:endonuclease activity"/>
    <property type="evidence" value="ECO:0007669"/>
    <property type="project" value="UniProtKB-KW"/>
</dbReference>
<dbReference type="InterPro" id="IPR050951">
    <property type="entry name" value="Retrovirus_Pol_polyprotein"/>
</dbReference>
<comment type="caution">
    <text evidence="9">The sequence shown here is derived from an EMBL/GenBank/DDBJ whole genome shotgun (WGS) entry which is preliminary data.</text>
</comment>
<dbReference type="GO" id="GO:0016020">
    <property type="term" value="C:membrane"/>
    <property type="evidence" value="ECO:0007669"/>
    <property type="project" value="InterPro"/>
</dbReference>
<dbReference type="SUPFAM" id="SSF49899">
    <property type="entry name" value="Concanavalin A-like lectins/glucanases"/>
    <property type="match status" value="1"/>
</dbReference>
<keyword evidence="4" id="KW-0255">Endonuclease</keyword>